<evidence type="ECO:0000259" key="11">
    <source>
        <dbReference type="PROSITE" id="PS51192"/>
    </source>
</evidence>
<dbReference type="Proteomes" id="UP000054826">
    <property type="component" value="Unassembled WGS sequence"/>
</dbReference>
<dbReference type="InterPro" id="IPR014014">
    <property type="entry name" value="RNA_helicase_DEAD_Q_motif"/>
</dbReference>
<protein>
    <recommendedName>
        <fullName evidence="1">RNA helicase</fullName>
        <ecNumber evidence="1">3.6.4.13</ecNumber>
    </recommendedName>
</protein>
<organism evidence="14 15">
    <name type="scientific">Trichinella pseudospiralis</name>
    <name type="common">Parasitic roundworm</name>
    <dbReference type="NCBI Taxonomy" id="6337"/>
    <lineage>
        <taxon>Eukaryota</taxon>
        <taxon>Metazoa</taxon>
        <taxon>Ecdysozoa</taxon>
        <taxon>Nematoda</taxon>
        <taxon>Enoplea</taxon>
        <taxon>Dorylaimia</taxon>
        <taxon>Trichinellida</taxon>
        <taxon>Trichinellidae</taxon>
        <taxon>Trichinella</taxon>
    </lineage>
</organism>
<keyword evidence="2 8" id="KW-0547">Nucleotide-binding</keyword>
<dbReference type="CDD" id="cd18787">
    <property type="entry name" value="SF2_C_DEAD"/>
    <property type="match status" value="1"/>
</dbReference>
<dbReference type="InterPro" id="IPR011545">
    <property type="entry name" value="DEAD/DEAH_box_helicase_dom"/>
</dbReference>
<dbReference type="GO" id="GO:0016787">
    <property type="term" value="F:hydrolase activity"/>
    <property type="evidence" value="ECO:0007669"/>
    <property type="project" value="UniProtKB-KW"/>
</dbReference>
<name>A0A0V1JQH1_TRIPS</name>
<dbReference type="GO" id="GO:0005524">
    <property type="term" value="F:ATP binding"/>
    <property type="evidence" value="ECO:0007669"/>
    <property type="project" value="UniProtKB-KW"/>
</dbReference>
<dbReference type="SMART" id="SM00490">
    <property type="entry name" value="HELICc"/>
    <property type="match status" value="1"/>
</dbReference>
<dbReference type="EMBL" id="JYDV01000061">
    <property type="protein sequence ID" value="KRZ37223.1"/>
    <property type="molecule type" value="Genomic_DNA"/>
</dbReference>
<dbReference type="PROSITE" id="PS00039">
    <property type="entry name" value="DEAD_ATP_HELICASE"/>
    <property type="match status" value="1"/>
</dbReference>
<dbReference type="InterPro" id="IPR014001">
    <property type="entry name" value="Helicase_ATP-bd"/>
</dbReference>
<comment type="similarity">
    <text evidence="8">Belongs to the DEAD box helicase family.</text>
</comment>
<dbReference type="InterPro" id="IPR001650">
    <property type="entry name" value="Helicase_C-like"/>
</dbReference>
<evidence type="ECO:0000256" key="6">
    <source>
        <dbReference type="ARBA" id="ARBA00047984"/>
    </source>
</evidence>
<dbReference type="InterPro" id="IPR000629">
    <property type="entry name" value="RNA-helicase_DEAD-box_CS"/>
</dbReference>
<dbReference type="PROSITE" id="PS51194">
    <property type="entry name" value="HELICASE_CTER"/>
    <property type="match status" value="1"/>
</dbReference>
<feature type="region of interest" description="Disordered" evidence="9">
    <location>
        <begin position="671"/>
        <end position="699"/>
    </location>
</feature>
<dbReference type="AlphaFoldDB" id="A0A0V1JQH1"/>
<dbReference type="PANTHER" id="PTHR47958">
    <property type="entry name" value="ATP-DEPENDENT RNA HELICASE DBP3"/>
    <property type="match status" value="1"/>
</dbReference>
<evidence type="ECO:0000259" key="13">
    <source>
        <dbReference type="PROSITE" id="PS51195"/>
    </source>
</evidence>
<feature type="domain" description="Helicase C-terminal" evidence="12">
    <location>
        <begin position="508"/>
        <end position="669"/>
    </location>
</feature>
<evidence type="ECO:0000256" key="7">
    <source>
        <dbReference type="PROSITE-ProRule" id="PRU00552"/>
    </source>
</evidence>
<comment type="caution">
    <text evidence="14">The sequence shown here is derived from an EMBL/GenBank/DDBJ whole genome shotgun (WGS) entry which is preliminary data.</text>
</comment>
<comment type="catalytic activity">
    <reaction evidence="6">
        <text>ATP + H2O = ADP + phosphate + H(+)</text>
        <dbReference type="Rhea" id="RHEA:13065"/>
        <dbReference type="ChEBI" id="CHEBI:15377"/>
        <dbReference type="ChEBI" id="CHEBI:15378"/>
        <dbReference type="ChEBI" id="CHEBI:30616"/>
        <dbReference type="ChEBI" id="CHEBI:43474"/>
        <dbReference type="ChEBI" id="CHEBI:456216"/>
        <dbReference type="EC" id="3.6.4.13"/>
    </reaction>
</comment>
<keyword evidence="3 8" id="KW-0378">Hydrolase</keyword>
<feature type="domain" description="Helicase ATP-binding" evidence="11">
    <location>
        <begin position="305"/>
        <end position="496"/>
    </location>
</feature>
<feature type="region of interest" description="Disordered" evidence="9">
    <location>
        <begin position="732"/>
        <end position="765"/>
    </location>
</feature>
<keyword evidence="4 8" id="KW-0347">Helicase</keyword>
<dbReference type="FunFam" id="3.40.50.300:FF:000008">
    <property type="entry name" value="ATP-dependent RNA helicase RhlB"/>
    <property type="match status" value="1"/>
</dbReference>
<reference evidence="14 15" key="1">
    <citation type="submission" date="2015-01" db="EMBL/GenBank/DDBJ databases">
        <title>Evolution of Trichinella species and genotypes.</title>
        <authorList>
            <person name="Korhonen P.K."/>
            <person name="Edoardo P."/>
            <person name="Giuseppe L.R."/>
            <person name="Gasser R.B."/>
        </authorList>
    </citation>
    <scope>NUCLEOTIDE SEQUENCE [LARGE SCALE GENOMIC DNA]</scope>
    <source>
        <strain evidence="14">ISS176</strain>
    </source>
</reference>
<feature type="domain" description="DEAD-box RNA helicase Q" evidence="13">
    <location>
        <begin position="274"/>
        <end position="302"/>
    </location>
</feature>
<keyword evidence="5 8" id="KW-0067">ATP-binding</keyword>
<gene>
    <name evidence="14" type="primary">Ddx3y</name>
    <name evidence="14" type="ORF">T4C_240</name>
</gene>
<evidence type="ECO:0000256" key="4">
    <source>
        <dbReference type="ARBA" id="ARBA00022806"/>
    </source>
</evidence>
<evidence type="ECO:0000256" key="10">
    <source>
        <dbReference type="SAM" id="Phobius"/>
    </source>
</evidence>
<dbReference type="SMART" id="SM00487">
    <property type="entry name" value="DEXDc"/>
    <property type="match status" value="1"/>
</dbReference>
<evidence type="ECO:0000256" key="3">
    <source>
        <dbReference type="ARBA" id="ARBA00022801"/>
    </source>
</evidence>
<evidence type="ECO:0000256" key="5">
    <source>
        <dbReference type="ARBA" id="ARBA00022840"/>
    </source>
</evidence>
<dbReference type="PROSITE" id="PS51195">
    <property type="entry name" value="Q_MOTIF"/>
    <property type="match status" value="1"/>
</dbReference>
<keyword evidence="10" id="KW-0472">Membrane</keyword>
<dbReference type="Gene3D" id="3.40.50.300">
    <property type="entry name" value="P-loop containing nucleotide triphosphate hydrolases"/>
    <property type="match status" value="2"/>
</dbReference>
<evidence type="ECO:0000256" key="8">
    <source>
        <dbReference type="RuleBase" id="RU000492"/>
    </source>
</evidence>
<dbReference type="EC" id="3.6.4.13" evidence="1"/>
<feature type="short sequence motif" description="Q motif" evidence="7">
    <location>
        <begin position="274"/>
        <end position="302"/>
    </location>
</feature>
<evidence type="ECO:0000256" key="2">
    <source>
        <dbReference type="ARBA" id="ARBA00022741"/>
    </source>
</evidence>
<dbReference type="SUPFAM" id="SSF52540">
    <property type="entry name" value="P-loop containing nucleoside triphosphate hydrolases"/>
    <property type="match status" value="1"/>
</dbReference>
<evidence type="ECO:0000313" key="14">
    <source>
        <dbReference type="EMBL" id="KRZ37223.1"/>
    </source>
</evidence>
<evidence type="ECO:0000259" key="12">
    <source>
        <dbReference type="PROSITE" id="PS51194"/>
    </source>
</evidence>
<dbReference type="Pfam" id="PF00270">
    <property type="entry name" value="DEAD"/>
    <property type="match status" value="1"/>
</dbReference>
<keyword evidence="10" id="KW-0812">Transmembrane</keyword>
<evidence type="ECO:0000313" key="15">
    <source>
        <dbReference type="Proteomes" id="UP000054826"/>
    </source>
</evidence>
<keyword evidence="10" id="KW-1133">Transmembrane helix</keyword>
<dbReference type="GO" id="GO:0003676">
    <property type="term" value="F:nucleic acid binding"/>
    <property type="evidence" value="ECO:0007669"/>
    <property type="project" value="InterPro"/>
</dbReference>
<feature type="compositionally biased region" description="Low complexity" evidence="9">
    <location>
        <begin position="743"/>
        <end position="753"/>
    </location>
</feature>
<dbReference type="FunFam" id="3.40.50.300:FF:000397">
    <property type="entry name" value="Probable ATP-dependent RNA helicase DDX4"/>
    <property type="match status" value="1"/>
</dbReference>
<dbReference type="GO" id="GO:0003724">
    <property type="term" value="F:RNA helicase activity"/>
    <property type="evidence" value="ECO:0007669"/>
    <property type="project" value="UniProtKB-EC"/>
</dbReference>
<feature type="transmembrane region" description="Helical" evidence="10">
    <location>
        <begin position="157"/>
        <end position="175"/>
    </location>
</feature>
<accession>A0A0V1JQH1</accession>
<evidence type="ECO:0000256" key="9">
    <source>
        <dbReference type="SAM" id="MobiDB-lite"/>
    </source>
</evidence>
<evidence type="ECO:0000256" key="1">
    <source>
        <dbReference type="ARBA" id="ARBA00012552"/>
    </source>
</evidence>
<sequence>LKVFLVMSNYYKKGEIDVNVADKFENLSLGVGQQADSRAHEQLNAGPYVPPHLRQAQGVQGYSQNRWNNSQSNGYIDMRMDSMANWQCGGPQPPKNYSRGYGRMPDNRGNFYPPNQYDSMPAGGNRNMRRNFGHCGGQKNDQPGNGSYRGRMGYENSLFVCLLLQMLVVVLVVTIREGFRSAIQYQTHRNFMPNFLPNDWTYCWPISQEKNVPDRWRGLRDDRGSNMQSWSEQSARDPRLEEELFGSGNTGINFDKYEEIAVEATGQNVPACIQKFSELNLHPWIMDNIRLCHYDKPTPVQKFAIPTALENRDLMACAQTGSGKTAAFLLPILHHILSGGPEMLRKSDTAPNGRRRLYPAALVLAPTRELTLQIFNEACKFSYRTPIMSTILYGGRENYRDQINKLRIGCHLLVATPGRLNDVMNQGFIGLDACRFLVLDEADRMLDMGFEPQIRQIVEMSGMPRRSHRQTMMFSATFPHEIQMLAQDFLVPDYVFLAVGRVGSTSENITQKLVWVEDYDKRAFLLDLLNASSPETLTLIFVETKRGAADLAYFLSGERYSVVAIHGDLKQFEREQHLESFRSGNTPILVATAVAARGLDIPNVKHVINYDLPSEIDEYVHRIGRTGRVGNIGLATTFFNNKNKNMARDLAELLVEANQELPDFLERMARENPRGAQHGNRSRNQRNFGGRDFRDQYRSGGGNAAMHNARAVGNMYSVGGGGGGMPGGGGMGMAYGYNPRSVQQQQQQQQQQQRNSGNRLDWWDD</sequence>
<dbReference type="InterPro" id="IPR027417">
    <property type="entry name" value="P-loop_NTPase"/>
</dbReference>
<feature type="non-terminal residue" evidence="14">
    <location>
        <position position="1"/>
    </location>
</feature>
<dbReference type="GO" id="GO:0043186">
    <property type="term" value="C:P granule"/>
    <property type="evidence" value="ECO:0007669"/>
    <property type="project" value="UniProtKB-ARBA"/>
</dbReference>
<proteinExistence type="inferred from homology"/>
<dbReference type="PROSITE" id="PS51192">
    <property type="entry name" value="HELICASE_ATP_BIND_1"/>
    <property type="match status" value="1"/>
</dbReference>
<dbReference type="Pfam" id="PF00271">
    <property type="entry name" value="Helicase_C"/>
    <property type="match status" value="1"/>
</dbReference>